<gene>
    <name evidence="7" type="ORF">UFOPK1808_00470</name>
    <name evidence="8" type="ORF">UFOPK1889_00700</name>
</gene>
<dbReference type="EMBL" id="CAEZUZ010000102">
    <property type="protein sequence ID" value="CAB4618196.1"/>
    <property type="molecule type" value="Genomic_DNA"/>
</dbReference>
<keyword evidence="2" id="KW-0378">Hydrolase</keyword>
<dbReference type="Pfam" id="PF00149">
    <property type="entry name" value="Metallophos"/>
    <property type="match status" value="1"/>
</dbReference>
<dbReference type="InterPro" id="IPR004843">
    <property type="entry name" value="Calcineurin-like_PHP"/>
</dbReference>
<feature type="domain" description="Calcineurin-like phosphoesterase" evidence="6">
    <location>
        <begin position="58"/>
        <end position="254"/>
    </location>
</feature>
<dbReference type="PANTHER" id="PTHR42988:SF2">
    <property type="entry name" value="CYCLIC NUCLEOTIDE PHOSPHODIESTERASE CBUA0032-RELATED"/>
    <property type="match status" value="1"/>
</dbReference>
<organism evidence="8">
    <name type="scientific">freshwater metagenome</name>
    <dbReference type="NCBI Taxonomy" id="449393"/>
    <lineage>
        <taxon>unclassified sequences</taxon>
        <taxon>metagenomes</taxon>
        <taxon>ecological metagenomes</taxon>
    </lineage>
</organism>
<dbReference type="InterPro" id="IPR029052">
    <property type="entry name" value="Metallo-depent_PP-like"/>
</dbReference>
<keyword evidence="3" id="KW-0408">Iron</keyword>
<dbReference type="Gene3D" id="3.60.21.10">
    <property type="match status" value="1"/>
</dbReference>
<feature type="region of interest" description="Disordered" evidence="5">
    <location>
        <begin position="73"/>
        <end position="92"/>
    </location>
</feature>
<keyword evidence="1" id="KW-0479">Metal-binding</keyword>
<sequence length="338" mass="38023">MSESARAELTTVADNLAVFHHGQQVIRHENLEPDTRYTEQGIDFQTLPRPSGKLLSTIATVNDVHFGETECGRVDNNPEGPIQRAQPGEQPYPITMNSGAVSEITELNPTAVIVKGDLTNAGLDDEFAAFREHYVDTFADKLFVARGNHDAYQGQEVFVGDQWIELDGVAIALIDTTIPTQTTGRIDPYQFDWLASHLEISTLPVIIMGHHQQWTDGKRSDDYFGLHPDCSDQLDELAVQFSSIIAYTAGHTHRHRVRRMNRSGIPSIEIGCVKDFPGTWAEYRVYEGGVMQVVHRISTPEALSWSERCRHLYQDFGIDYETYALGTLEDRCLLLPHR</sequence>
<evidence type="ECO:0000256" key="1">
    <source>
        <dbReference type="ARBA" id="ARBA00022723"/>
    </source>
</evidence>
<evidence type="ECO:0000259" key="6">
    <source>
        <dbReference type="Pfam" id="PF00149"/>
    </source>
</evidence>
<dbReference type="GO" id="GO:0016787">
    <property type="term" value="F:hydrolase activity"/>
    <property type="evidence" value="ECO:0007669"/>
    <property type="project" value="UniProtKB-KW"/>
</dbReference>
<dbReference type="InterPro" id="IPR050884">
    <property type="entry name" value="CNP_phosphodiesterase-III"/>
</dbReference>
<comment type="similarity">
    <text evidence="4">Belongs to the cyclic nucleotide phosphodiesterase class-III family.</text>
</comment>
<evidence type="ECO:0000313" key="7">
    <source>
        <dbReference type="EMBL" id="CAB4596455.1"/>
    </source>
</evidence>
<proteinExistence type="inferred from homology"/>
<evidence type="ECO:0000256" key="5">
    <source>
        <dbReference type="SAM" id="MobiDB-lite"/>
    </source>
</evidence>
<evidence type="ECO:0000256" key="2">
    <source>
        <dbReference type="ARBA" id="ARBA00022801"/>
    </source>
</evidence>
<evidence type="ECO:0000256" key="3">
    <source>
        <dbReference type="ARBA" id="ARBA00023004"/>
    </source>
</evidence>
<protein>
    <submittedName>
        <fullName evidence="8">Unannotated protein</fullName>
    </submittedName>
</protein>
<dbReference type="GO" id="GO:0046872">
    <property type="term" value="F:metal ion binding"/>
    <property type="evidence" value="ECO:0007669"/>
    <property type="project" value="UniProtKB-KW"/>
</dbReference>
<evidence type="ECO:0000256" key="4">
    <source>
        <dbReference type="ARBA" id="ARBA00025742"/>
    </source>
</evidence>
<accession>A0A6J6HYY6</accession>
<name>A0A6J6HYY6_9ZZZZ</name>
<evidence type="ECO:0000313" key="8">
    <source>
        <dbReference type="EMBL" id="CAB4618196.1"/>
    </source>
</evidence>
<dbReference type="PANTHER" id="PTHR42988">
    <property type="entry name" value="PHOSPHOHYDROLASE"/>
    <property type="match status" value="1"/>
</dbReference>
<dbReference type="SUPFAM" id="SSF56300">
    <property type="entry name" value="Metallo-dependent phosphatases"/>
    <property type="match status" value="1"/>
</dbReference>
<dbReference type="AlphaFoldDB" id="A0A6J6HYY6"/>
<dbReference type="EMBL" id="CAEZUL010000036">
    <property type="protein sequence ID" value="CAB4596455.1"/>
    <property type="molecule type" value="Genomic_DNA"/>
</dbReference>
<reference evidence="8" key="1">
    <citation type="submission" date="2020-05" db="EMBL/GenBank/DDBJ databases">
        <authorList>
            <person name="Chiriac C."/>
            <person name="Salcher M."/>
            <person name="Ghai R."/>
            <person name="Kavagutti S V."/>
        </authorList>
    </citation>
    <scope>NUCLEOTIDE SEQUENCE</scope>
</reference>